<reference evidence="2 3" key="1">
    <citation type="journal article" date="2024" name="J Genomics">
        <title>Draft genome sequencing and assembly of Favolaschia claudopus CIRM-BRFM 2984 isolated from oak limbs.</title>
        <authorList>
            <person name="Navarro D."/>
            <person name="Drula E."/>
            <person name="Chaduli D."/>
            <person name="Cazenave R."/>
            <person name="Ahrendt S."/>
            <person name="Wang J."/>
            <person name="Lipzen A."/>
            <person name="Daum C."/>
            <person name="Barry K."/>
            <person name="Grigoriev I.V."/>
            <person name="Favel A."/>
            <person name="Rosso M.N."/>
            <person name="Martin F."/>
        </authorList>
    </citation>
    <scope>NUCLEOTIDE SEQUENCE [LARGE SCALE GENOMIC DNA]</scope>
    <source>
        <strain evidence="2 3">CIRM-BRFM 2984</strain>
    </source>
</reference>
<comment type="caution">
    <text evidence="2">The sequence shown here is derived from an EMBL/GenBank/DDBJ whole genome shotgun (WGS) entry which is preliminary data.</text>
</comment>
<dbReference type="EMBL" id="JAWWNJ010000167">
    <property type="protein sequence ID" value="KAK6977481.1"/>
    <property type="molecule type" value="Genomic_DNA"/>
</dbReference>
<feature type="transmembrane region" description="Helical" evidence="1">
    <location>
        <begin position="15"/>
        <end position="32"/>
    </location>
</feature>
<organism evidence="2 3">
    <name type="scientific">Favolaschia claudopus</name>
    <dbReference type="NCBI Taxonomy" id="2862362"/>
    <lineage>
        <taxon>Eukaryota</taxon>
        <taxon>Fungi</taxon>
        <taxon>Dikarya</taxon>
        <taxon>Basidiomycota</taxon>
        <taxon>Agaricomycotina</taxon>
        <taxon>Agaricomycetes</taxon>
        <taxon>Agaricomycetidae</taxon>
        <taxon>Agaricales</taxon>
        <taxon>Marasmiineae</taxon>
        <taxon>Mycenaceae</taxon>
        <taxon>Favolaschia</taxon>
    </lineage>
</organism>
<protein>
    <submittedName>
        <fullName evidence="2">Uncharacterized protein</fullName>
    </submittedName>
</protein>
<dbReference type="Proteomes" id="UP001362999">
    <property type="component" value="Unassembled WGS sequence"/>
</dbReference>
<evidence type="ECO:0000313" key="3">
    <source>
        <dbReference type="Proteomes" id="UP001362999"/>
    </source>
</evidence>
<dbReference type="AlphaFoldDB" id="A0AAV9ZBD4"/>
<accession>A0AAV9ZBD4</accession>
<sequence>MTPIFSSLFQFHDKGEIFSLPACVFTVLLYLISSHLSHVYVAIFILFALKIGVAFSDDASRSRSLATVSRALIHK</sequence>
<keyword evidence="1" id="KW-0472">Membrane</keyword>
<name>A0AAV9ZBD4_9AGAR</name>
<evidence type="ECO:0000256" key="1">
    <source>
        <dbReference type="SAM" id="Phobius"/>
    </source>
</evidence>
<gene>
    <name evidence="2" type="ORF">R3P38DRAFT_516133</name>
</gene>
<keyword evidence="1" id="KW-0812">Transmembrane</keyword>
<keyword evidence="3" id="KW-1185">Reference proteome</keyword>
<proteinExistence type="predicted"/>
<keyword evidence="1" id="KW-1133">Transmembrane helix</keyword>
<feature type="transmembrane region" description="Helical" evidence="1">
    <location>
        <begin position="38"/>
        <end position="55"/>
    </location>
</feature>
<evidence type="ECO:0000313" key="2">
    <source>
        <dbReference type="EMBL" id="KAK6977481.1"/>
    </source>
</evidence>